<feature type="domain" description="N-acetyltransferase" evidence="1">
    <location>
        <begin position="8"/>
        <end position="175"/>
    </location>
</feature>
<keyword evidence="2" id="KW-0808">Transferase</keyword>
<dbReference type="SUPFAM" id="SSF55729">
    <property type="entry name" value="Acyl-CoA N-acyltransferases (Nat)"/>
    <property type="match status" value="1"/>
</dbReference>
<dbReference type="Gene3D" id="3.40.630.30">
    <property type="match status" value="1"/>
</dbReference>
<evidence type="ECO:0000313" key="3">
    <source>
        <dbReference type="Proteomes" id="UP000198619"/>
    </source>
</evidence>
<accession>A0A1I0XV89</accession>
<protein>
    <submittedName>
        <fullName evidence="2">Protein N-acetyltransferase, RimJ/RimL family</fullName>
    </submittedName>
</protein>
<proteinExistence type="predicted"/>
<dbReference type="AlphaFoldDB" id="A0A1I0XV89"/>
<reference evidence="2 3" key="1">
    <citation type="submission" date="2016-10" db="EMBL/GenBank/DDBJ databases">
        <authorList>
            <person name="de Groot N.N."/>
        </authorList>
    </citation>
    <scope>NUCLEOTIDE SEQUENCE [LARGE SCALE GENOMIC DNA]</scope>
    <source>
        <strain evidence="2 3">DSM 12271</strain>
    </source>
</reference>
<sequence>MNMFTERLYLREVTEKDYDFISELETSDFIQKFESDTIPIKQDIDRKFLKMLEYINEVPRIKYYLIITKLPNFQPVGKLIFWEIDSSIREWEIGWDVHPNYVGNGYAPEAAKALLEFAFNNLGVHRIQALCNDKNTNSEKVMIKIGMKKEGTCRGVRFLNNSWYGSHIYSLLDNDFKNLEG</sequence>
<dbReference type="RefSeq" id="WP_177199350.1">
    <property type="nucleotide sequence ID" value="NZ_FOKI01000009.1"/>
</dbReference>
<dbReference type="PANTHER" id="PTHR43792">
    <property type="entry name" value="GNAT FAMILY, PUTATIVE (AFU_ORTHOLOGUE AFUA_3G00765)-RELATED-RELATED"/>
    <property type="match status" value="1"/>
</dbReference>
<dbReference type="Pfam" id="PF13302">
    <property type="entry name" value="Acetyltransf_3"/>
    <property type="match status" value="1"/>
</dbReference>
<dbReference type="Proteomes" id="UP000198619">
    <property type="component" value="Unassembled WGS sequence"/>
</dbReference>
<dbReference type="InterPro" id="IPR051531">
    <property type="entry name" value="N-acetyltransferase"/>
</dbReference>
<gene>
    <name evidence="2" type="ORF">SAMN04488528_1009138</name>
</gene>
<keyword evidence="3" id="KW-1185">Reference proteome</keyword>
<dbReference type="GO" id="GO:0016747">
    <property type="term" value="F:acyltransferase activity, transferring groups other than amino-acyl groups"/>
    <property type="evidence" value="ECO:0007669"/>
    <property type="project" value="InterPro"/>
</dbReference>
<dbReference type="InterPro" id="IPR016181">
    <property type="entry name" value="Acyl_CoA_acyltransferase"/>
</dbReference>
<dbReference type="STRING" id="84698.SAMN04488528_1009138"/>
<organism evidence="2 3">
    <name type="scientific">Clostridium frigidicarnis</name>
    <dbReference type="NCBI Taxonomy" id="84698"/>
    <lineage>
        <taxon>Bacteria</taxon>
        <taxon>Bacillati</taxon>
        <taxon>Bacillota</taxon>
        <taxon>Clostridia</taxon>
        <taxon>Eubacteriales</taxon>
        <taxon>Clostridiaceae</taxon>
        <taxon>Clostridium</taxon>
    </lineage>
</organism>
<dbReference type="EMBL" id="FOKI01000009">
    <property type="protein sequence ID" value="SFB03893.1"/>
    <property type="molecule type" value="Genomic_DNA"/>
</dbReference>
<evidence type="ECO:0000313" key="2">
    <source>
        <dbReference type="EMBL" id="SFB03893.1"/>
    </source>
</evidence>
<dbReference type="InterPro" id="IPR000182">
    <property type="entry name" value="GNAT_dom"/>
</dbReference>
<dbReference type="PROSITE" id="PS51186">
    <property type="entry name" value="GNAT"/>
    <property type="match status" value="1"/>
</dbReference>
<name>A0A1I0XV89_9CLOT</name>
<dbReference type="CDD" id="cd04301">
    <property type="entry name" value="NAT_SF"/>
    <property type="match status" value="1"/>
</dbReference>
<evidence type="ECO:0000259" key="1">
    <source>
        <dbReference type="PROSITE" id="PS51186"/>
    </source>
</evidence>